<feature type="transmembrane region" description="Helical" evidence="1">
    <location>
        <begin position="64"/>
        <end position="90"/>
    </location>
</feature>
<dbReference type="Proteomes" id="UP001143747">
    <property type="component" value="Unassembled WGS sequence"/>
</dbReference>
<gene>
    <name evidence="2" type="ORF">L0665_05790</name>
</gene>
<comment type="caution">
    <text evidence="2">The sequence shown here is derived from an EMBL/GenBank/DDBJ whole genome shotgun (WGS) entry which is preliminary data.</text>
</comment>
<dbReference type="AlphaFoldDB" id="A0A9Q4KSZ5"/>
<feature type="transmembrane region" description="Helical" evidence="1">
    <location>
        <begin position="188"/>
        <end position="210"/>
    </location>
</feature>
<proteinExistence type="predicted"/>
<dbReference type="InterPro" id="IPR025098">
    <property type="entry name" value="DUF4013"/>
</dbReference>
<dbReference type="RefSeq" id="WP_274924754.1">
    <property type="nucleotide sequence ID" value="NZ_JAKELO010000002.1"/>
</dbReference>
<protein>
    <submittedName>
        <fullName evidence="2">DUF4013 domain-containing protein</fullName>
    </submittedName>
</protein>
<dbReference type="Pfam" id="PF13197">
    <property type="entry name" value="DUF4013"/>
    <property type="match status" value="1"/>
</dbReference>
<evidence type="ECO:0000256" key="1">
    <source>
        <dbReference type="SAM" id="Phobius"/>
    </source>
</evidence>
<feature type="transmembrane region" description="Helical" evidence="1">
    <location>
        <begin position="22"/>
        <end position="44"/>
    </location>
</feature>
<evidence type="ECO:0000313" key="3">
    <source>
        <dbReference type="Proteomes" id="UP001143747"/>
    </source>
</evidence>
<keyword evidence="1" id="KW-0472">Membrane</keyword>
<name>A0A9Q4KSZ5_9EURY</name>
<evidence type="ECO:0000313" key="2">
    <source>
        <dbReference type="EMBL" id="MDE4908119.1"/>
    </source>
</evidence>
<dbReference type="EMBL" id="JAKELO010000002">
    <property type="protein sequence ID" value="MDE4908119.1"/>
    <property type="molecule type" value="Genomic_DNA"/>
</dbReference>
<keyword evidence="3" id="KW-1185">Reference proteome</keyword>
<keyword evidence="1" id="KW-0812">Transmembrane</keyword>
<reference evidence="2" key="1">
    <citation type="submission" date="2022-01" db="EMBL/GenBank/DDBJ databases">
        <title>Draft genome of Methanogenium marinum DSM 15558.</title>
        <authorList>
            <person name="Chen S.-C."/>
            <person name="You Y.-T."/>
        </authorList>
    </citation>
    <scope>NUCLEOTIDE SEQUENCE</scope>
    <source>
        <strain evidence="2">DSM 15558</strain>
    </source>
</reference>
<accession>A0A9Q4KSZ5</accession>
<keyword evidence="1" id="KW-1133">Transmembrane helix</keyword>
<feature type="transmembrane region" description="Helical" evidence="1">
    <location>
        <begin position="160"/>
        <end position="182"/>
    </location>
</feature>
<sequence>MGIGENLSESFEYSKEALVGKWVRWILLVIISIIPIVDFILYGYTIRVLRGTKPAPELEDYVQLFIDGLLYMVISIIWMIPAIIVGMLLVGGSVFALVATDPNMVNVAAIAGMGIGILVTFIVAILCGLFATIGIVRFARMEKFGEAFAFGAIKDKIGEIGWANYIIALIVMGIVVSVIYFILIIIPFIGWLLMFIALPFFAIFSSRFICNLYDSADTA</sequence>
<feature type="transmembrane region" description="Helical" evidence="1">
    <location>
        <begin position="110"/>
        <end position="139"/>
    </location>
</feature>
<organism evidence="2 3">
    <name type="scientific">Methanogenium marinum</name>
    <dbReference type="NCBI Taxonomy" id="348610"/>
    <lineage>
        <taxon>Archaea</taxon>
        <taxon>Methanobacteriati</taxon>
        <taxon>Methanobacteriota</taxon>
        <taxon>Stenosarchaea group</taxon>
        <taxon>Methanomicrobia</taxon>
        <taxon>Methanomicrobiales</taxon>
        <taxon>Methanomicrobiaceae</taxon>
        <taxon>Methanogenium</taxon>
    </lineage>
</organism>